<sequence>MGPKDKKEVDQPSQVLCRCQNCSNNSPNFWFYAWLSTVIIFASVLWTLVLRPDLFETWRPQMFQVNGVNSKLHEFYAYAGSSVQLVKGDASSSRVVFKMDPRRDRIGQRSYHEVTGDNVCPSMIRGVDHVRDPRLNKGMAFTLEERQALGIHGLIPPRFKTQEEQVKLCKENVERYHEDLNKYIYLVGLQDRNERLFYRLLSENVEQMMPLVYTPTVGLACQKFGLIYRRPRGLFITIHDKGHIYEILKNWPEPDVRAIVVTDGERILGLGDLGAYGMGIPVGKLALYTALAGIKPHQCLPIMLDVGTNTQSLLEDPYYIGLKHERVQGAEYDEFLDEFMQAVVRRYGQNTLIQFEDFANRNAFSLLAKYRNKYCTFNDDIQGTAAVALAGLSASLRITKTKMMDNKFLFLGAGEAATGIATLIVRAMVHDGISEAEAASRIWLSDARGLLCKSRTDIPEQKRIFIKDVPHMTDFHEMVKLVKPTAILGASACAGAFTKEIINTMAELNERPVIFALSNPTSKAECTAEQAYTYTDGRAIFASGSPFPNFTYKGHTFVPGQGNNAYIFPGVALGVIAAGIHHISDDVFLLAAKTLAQLVMEEDLELGRLYPPQADILRVSLIIAKVIAEEAYKNGTASAYPEPVDKLEFMKEQLYQPDYFSALTSRYDWPAYK</sequence>
<dbReference type="SMART" id="SM00919">
    <property type="entry name" value="Malic_M"/>
    <property type="match status" value="1"/>
</dbReference>
<dbReference type="GO" id="GO:0006108">
    <property type="term" value="P:malate metabolic process"/>
    <property type="evidence" value="ECO:0007669"/>
    <property type="project" value="TreeGrafter"/>
</dbReference>
<dbReference type="OrthoDB" id="5365701at2759"/>
<dbReference type="InterPro" id="IPR001891">
    <property type="entry name" value="Malic_OxRdtase"/>
</dbReference>
<evidence type="ECO:0000256" key="4">
    <source>
        <dbReference type="ARBA" id="ARBA00022723"/>
    </source>
</evidence>
<evidence type="ECO:0008006" key="11">
    <source>
        <dbReference type="Google" id="ProtNLM"/>
    </source>
</evidence>
<dbReference type="EMBL" id="CAJVCH010571668">
    <property type="protein sequence ID" value="CAG7838203.1"/>
    <property type="molecule type" value="Genomic_DNA"/>
</dbReference>
<dbReference type="FunFam" id="3.40.50.720:FF:000060">
    <property type="entry name" value="Malic enzyme"/>
    <property type="match status" value="1"/>
</dbReference>
<evidence type="ECO:0000313" key="10">
    <source>
        <dbReference type="Proteomes" id="UP000708208"/>
    </source>
</evidence>
<comment type="cofactor">
    <cofactor evidence="1">
        <name>Mn(2+)</name>
        <dbReference type="ChEBI" id="CHEBI:29035"/>
    </cofactor>
</comment>
<keyword evidence="6" id="KW-0472">Membrane</keyword>
<reference evidence="9" key="1">
    <citation type="submission" date="2021-06" db="EMBL/GenBank/DDBJ databases">
        <authorList>
            <person name="Hodson N. C."/>
            <person name="Mongue J. A."/>
            <person name="Jaron S. K."/>
        </authorList>
    </citation>
    <scope>NUCLEOTIDE SEQUENCE</scope>
</reference>
<feature type="transmembrane region" description="Helical" evidence="6">
    <location>
        <begin position="29"/>
        <end position="50"/>
    </location>
</feature>
<comment type="cofactor">
    <cofactor evidence="2">
        <name>Mg(2+)</name>
        <dbReference type="ChEBI" id="CHEBI:18420"/>
    </cofactor>
</comment>
<dbReference type="PANTHER" id="PTHR23406">
    <property type="entry name" value="MALIC ENZYME-RELATED"/>
    <property type="match status" value="1"/>
</dbReference>
<evidence type="ECO:0000256" key="5">
    <source>
        <dbReference type="ARBA" id="ARBA00023002"/>
    </source>
</evidence>
<organism evidence="9 10">
    <name type="scientific">Allacma fusca</name>
    <dbReference type="NCBI Taxonomy" id="39272"/>
    <lineage>
        <taxon>Eukaryota</taxon>
        <taxon>Metazoa</taxon>
        <taxon>Ecdysozoa</taxon>
        <taxon>Arthropoda</taxon>
        <taxon>Hexapoda</taxon>
        <taxon>Collembola</taxon>
        <taxon>Symphypleona</taxon>
        <taxon>Sminthuridae</taxon>
        <taxon>Allacma</taxon>
    </lineage>
</organism>
<dbReference type="Pfam" id="PF03949">
    <property type="entry name" value="Malic_M"/>
    <property type="match status" value="1"/>
</dbReference>
<dbReference type="Proteomes" id="UP000708208">
    <property type="component" value="Unassembled WGS sequence"/>
</dbReference>
<dbReference type="NCBIfam" id="NF010052">
    <property type="entry name" value="PRK13529.1"/>
    <property type="match status" value="1"/>
</dbReference>
<comment type="similarity">
    <text evidence="3">Belongs to the malic enzymes family.</text>
</comment>
<evidence type="ECO:0000256" key="1">
    <source>
        <dbReference type="ARBA" id="ARBA00001936"/>
    </source>
</evidence>
<keyword evidence="5" id="KW-0560">Oxidoreductase</keyword>
<evidence type="ECO:0000259" key="7">
    <source>
        <dbReference type="SMART" id="SM00919"/>
    </source>
</evidence>
<dbReference type="GO" id="GO:0046872">
    <property type="term" value="F:metal ion binding"/>
    <property type="evidence" value="ECO:0007669"/>
    <property type="project" value="UniProtKB-KW"/>
</dbReference>
<accession>A0A8J2LLR4</accession>
<dbReference type="InterPro" id="IPR012302">
    <property type="entry name" value="Malic_NAD-bd"/>
</dbReference>
<protein>
    <recommendedName>
        <fullName evidence="11">Malic enzyme</fullName>
    </recommendedName>
</protein>
<evidence type="ECO:0000256" key="6">
    <source>
        <dbReference type="SAM" id="Phobius"/>
    </source>
</evidence>
<dbReference type="PANTHER" id="PTHR23406:SF90">
    <property type="entry name" value="MALIC ENZYME-RELATED"/>
    <property type="match status" value="1"/>
</dbReference>
<keyword evidence="6" id="KW-1133">Transmembrane helix</keyword>
<dbReference type="AlphaFoldDB" id="A0A8J2LLR4"/>
<dbReference type="GO" id="GO:0004473">
    <property type="term" value="F:malate dehydrogenase (decarboxylating) (NADP+) activity"/>
    <property type="evidence" value="ECO:0007669"/>
    <property type="project" value="TreeGrafter"/>
</dbReference>
<keyword evidence="4" id="KW-0479">Metal-binding</keyword>
<dbReference type="GO" id="GO:0051287">
    <property type="term" value="F:NAD binding"/>
    <property type="evidence" value="ECO:0007669"/>
    <property type="project" value="InterPro"/>
</dbReference>
<keyword evidence="10" id="KW-1185">Reference proteome</keyword>
<feature type="domain" description="Malic enzyme NAD-binding" evidence="7">
    <location>
        <begin position="381"/>
        <end position="632"/>
    </location>
</feature>
<dbReference type="PIRSF" id="PIRSF000106">
    <property type="entry name" value="ME"/>
    <property type="match status" value="1"/>
</dbReference>
<comment type="caution">
    <text evidence="9">The sequence shown here is derived from an EMBL/GenBank/DDBJ whole genome shotgun (WGS) entry which is preliminary data.</text>
</comment>
<evidence type="ECO:0000256" key="2">
    <source>
        <dbReference type="ARBA" id="ARBA00001946"/>
    </source>
</evidence>
<dbReference type="GO" id="GO:0005739">
    <property type="term" value="C:mitochondrion"/>
    <property type="evidence" value="ECO:0007669"/>
    <property type="project" value="TreeGrafter"/>
</dbReference>
<name>A0A8J2LLR4_9HEXA</name>
<dbReference type="Pfam" id="PF00390">
    <property type="entry name" value="malic"/>
    <property type="match status" value="1"/>
</dbReference>
<dbReference type="FunFam" id="3.40.50.10380:FF:000008">
    <property type="entry name" value="Malic enzyme"/>
    <property type="match status" value="1"/>
</dbReference>
<dbReference type="CDD" id="cd05312">
    <property type="entry name" value="NAD_bind_1_malic_enz"/>
    <property type="match status" value="1"/>
</dbReference>
<dbReference type="SMART" id="SM01274">
    <property type="entry name" value="malic"/>
    <property type="match status" value="1"/>
</dbReference>
<evidence type="ECO:0000313" key="9">
    <source>
        <dbReference type="EMBL" id="CAG7838203.1"/>
    </source>
</evidence>
<keyword evidence="6" id="KW-0812">Transmembrane</keyword>
<feature type="domain" description="Malic enzyme N-terminal" evidence="8">
    <location>
        <begin position="190"/>
        <end position="371"/>
    </location>
</feature>
<evidence type="ECO:0000259" key="8">
    <source>
        <dbReference type="SMART" id="SM01274"/>
    </source>
</evidence>
<proteinExistence type="inferred from homology"/>
<gene>
    <name evidence="9" type="ORF">AFUS01_LOCUS47195</name>
</gene>
<evidence type="ECO:0000256" key="3">
    <source>
        <dbReference type="ARBA" id="ARBA00008785"/>
    </source>
</evidence>
<dbReference type="InterPro" id="IPR012301">
    <property type="entry name" value="Malic_N_dom"/>
</dbReference>